<reference evidence="3" key="1">
    <citation type="submission" date="2022-08" db="EMBL/GenBank/DDBJ databases">
        <title>Alicyclobacillus dauci DSM2870, complete genome.</title>
        <authorList>
            <person name="Wang Q."/>
            <person name="Cai R."/>
            <person name="Wang Z."/>
        </authorList>
    </citation>
    <scope>NUCLEOTIDE SEQUENCE</scope>
    <source>
        <strain evidence="3">DSM 28700</strain>
    </source>
</reference>
<dbReference type="SUPFAM" id="SSF52980">
    <property type="entry name" value="Restriction endonuclease-like"/>
    <property type="match status" value="1"/>
</dbReference>
<dbReference type="CDD" id="cd20736">
    <property type="entry name" value="PoNe_Nuclease"/>
    <property type="match status" value="1"/>
</dbReference>
<protein>
    <recommendedName>
        <fullName evidence="2">UPF0102 protein NZD86_14145</fullName>
    </recommendedName>
</protein>
<dbReference type="HAMAP" id="MF_00048">
    <property type="entry name" value="UPF0102"/>
    <property type="match status" value="1"/>
</dbReference>
<accession>A0ABY6YXV2</accession>
<comment type="similarity">
    <text evidence="1 2">Belongs to the UPF0102 family.</text>
</comment>
<dbReference type="InterPro" id="IPR003509">
    <property type="entry name" value="UPF0102_YraN-like"/>
</dbReference>
<evidence type="ECO:0000256" key="1">
    <source>
        <dbReference type="ARBA" id="ARBA00006738"/>
    </source>
</evidence>
<dbReference type="RefSeq" id="WP_268042689.1">
    <property type="nucleotide sequence ID" value="NZ_CP104064.1"/>
</dbReference>
<organism evidence="3 4">
    <name type="scientific">Alicyclobacillus dauci</name>
    <dbReference type="NCBI Taxonomy" id="1475485"/>
    <lineage>
        <taxon>Bacteria</taxon>
        <taxon>Bacillati</taxon>
        <taxon>Bacillota</taxon>
        <taxon>Bacilli</taxon>
        <taxon>Bacillales</taxon>
        <taxon>Alicyclobacillaceae</taxon>
        <taxon>Alicyclobacillus</taxon>
    </lineage>
</organism>
<sequence>MSINMEIVAPASLGILGEETACVYLTRCLGWNVIERNVRTRYGEIDIVACTPREVVFVEVKSRRGTRFGSALEAVTSLKVARLTEQARLYVHRCPFDVDDRAICLDVIGLTYGQGCLLQSIDHVRLFPE</sequence>
<dbReference type="PANTHER" id="PTHR34039">
    <property type="entry name" value="UPF0102 PROTEIN YRAN"/>
    <property type="match status" value="1"/>
</dbReference>
<evidence type="ECO:0000313" key="4">
    <source>
        <dbReference type="Proteomes" id="UP001164803"/>
    </source>
</evidence>
<dbReference type="InterPro" id="IPR011856">
    <property type="entry name" value="tRNA_endonuc-like_dom_sf"/>
</dbReference>
<evidence type="ECO:0000256" key="2">
    <source>
        <dbReference type="HAMAP-Rule" id="MF_00048"/>
    </source>
</evidence>
<proteinExistence type="inferred from homology"/>
<dbReference type="InterPro" id="IPR011335">
    <property type="entry name" value="Restrct_endonuc-II-like"/>
</dbReference>
<dbReference type="EMBL" id="CP104064">
    <property type="protein sequence ID" value="WAH35438.1"/>
    <property type="molecule type" value="Genomic_DNA"/>
</dbReference>
<evidence type="ECO:0000313" key="3">
    <source>
        <dbReference type="EMBL" id="WAH35438.1"/>
    </source>
</evidence>
<keyword evidence="4" id="KW-1185">Reference proteome</keyword>
<dbReference type="Proteomes" id="UP001164803">
    <property type="component" value="Chromosome"/>
</dbReference>
<dbReference type="Pfam" id="PF02021">
    <property type="entry name" value="UPF0102"/>
    <property type="match status" value="1"/>
</dbReference>
<dbReference type="PANTHER" id="PTHR34039:SF1">
    <property type="entry name" value="UPF0102 PROTEIN YRAN"/>
    <property type="match status" value="1"/>
</dbReference>
<gene>
    <name evidence="3" type="ORF">NZD86_14145</name>
</gene>
<name>A0ABY6YXV2_9BACL</name>
<dbReference type="Gene3D" id="3.40.1350.10">
    <property type="match status" value="1"/>
</dbReference>